<dbReference type="GO" id="GO:0004499">
    <property type="term" value="F:N,N-dimethylaniline monooxygenase activity"/>
    <property type="evidence" value="ECO:0007669"/>
    <property type="project" value="InterPro"/>
</dbReference>
<dbReference type="InterPro" id="IPR036188">
    <property type="entry name" value="FAD/NAD-bd_sf"/>
</dbReference>
<dbReference type="EMBL" id="CDHN01000006">
    <property type="protein sequence ID" value="CEJ94348.1"/>
    <property type="molecule type" value="Genomic_DNA"/>
</dbReference>
<dbReference type="PANTHER" id="PTHR43098">
    <property type="entry name" value="L-ORNITHINE N(5)-MONOOXYGENASE-RELATED"/>
    <property type="match status" value="1"/>
</dbReference>
<feature type="region of interest" description="Disordered" evidence="8">
    <location>
        <begin position="17"/>
        <end position="40"/>
    </location>
</feature>
<evidence type="ECO:0000256" key="5">
    <source>
        <dbReference type="ARBA" id="ARBA00022857"/>
    </source>
</evidence>
<evidence type="ECO:0000256" key="8">
    <source>
        <dbReference type="SAM" id="MobiDB-lite"/>
    </source>
</evidence>
<comment type="cofactor">
    <cofactor evidence="1">
        <name>FAD</name>
        <dbReference type="ChEBI" id="CHEBI:57692"/>
    </cofactor>
</comment>
<reference evidence="9 10" key="1">
    <citation type="journal article" date="2015" name="Genome Announc.">
        <title>Draft Genome Sequence and Gene Annotation of the Entomopathogenic Fungus Verticillium hemipterigenum.</title>
        <authorList>
            <person name="Horn F."/>
            <person name="Habel A."/>
            <person name="Scharf D.H."/>
            <person name="Dworschak J."/>
            <person name="Brakhage A.A."/>
            <person name="Guthke R."/>
            <person name="Hertweck C."/>
            <person name="Linde J."/>
        </authorList>
    </citation>
    <scope>NUCLEOTIDE SEQUENCE [LARGE SCALE GENOMIC DNA]</scope>
</reference>
<evidence type="ECO:0000256" key="1">
    <source>
        <dbReference type="ARBA" id="ARBA00001974"/>
    </source>
</evidence>
<dbReference type="PANTHER" id="PTHR43098:SF3">
    <property type="entry name" value="L-ORNITHINE N(5)-MONOOXYGENASE-RELATED"/>
    <property type="match status" value="1"/>
</dbReference>
<evidence type="ECO:0000256" key="6">
    <source>
        <dbReference type="ARBA" id="ARBA00023002"/>
    </source>
</evidence>
<dbReference type="GO" id="GO:0050661">
    <property type="term" value="F:NADP binding"/>
    <property type="evidence" value="ECO:0007669"/>
    <property type="project" value="InterPro"/>
</dbReference>
<dbReference type="InterPro" id="IPR050775">
    <property type="entry name" value="FAD-binding_Monooxygenases"/>
</dbReference>
<dbReference type="STRING" id="1531966.A0A0A1TR52"/>
<keyword evidence="7" id="KW-0503">Monooxygenase</keyword>
<evidence type="ECO:0008006" key="11">
    <source>
        <dbReference type="Google" id="ProtNLM"/>
    </source>
</evidence>
<evidence type="ECO:0000256" key="4">
    <source>
        <dbReference type="ARBA" id="ARBA00022827"/>
    </source>
</evidence>
<evidence type="ECO:0000313" key="10">
    <source>
        <dbReference type="Proteomes" id="UP000039046"/>
    </source>
</evidence>
<organism evidence="9 10">
    <name type="scientific">[Torrubiella] hemipterigena</name>
    <dbReference type="NCBI Taxonomy" id="1531966"/>
    <lineage>
        <taxon>Eukaryota</taxon>
        <taxon>Fungi</taxon>
        <taxon>Dikarya</taxon>
        <taxon>Ascomycota</taxon>
        <taxon>Pezizomycotina</taxon>
        <taxon>Sordariomycetes</taxon>
        <taxon>Hypocreomycetidae</taxon>
        <taxon>Hypocreales</taxon>
        <taxon>Clavicipitaceae</taxon>
        <taxon>Clavicipitaceae incertae sedis</taxon>
        <taxon>'Torrubiella' clade</taxon>
    </lineage>
</organism>
<evidence type="ECO:0000256" key="2">
    <source>
        <dbReference type="ARBA" id="ARBA00010139"/>
    </source>
</evidence>
<name>A0A0A1TR52_9HYPO</name>
<dbReference type="Gene3D" id="3.50.50.60">
    <property type="entry name" value="FAD/NAD(P)-binding domain"/>
    <property type="match status" value="2"/>
</dbReference>
<sequence>MGCSWLCSPFPWSFKKKNHREQQAPTNSPPLNQKPESTMGSAPTELDCLIIGAGFGGLYQLKILRDAGLEVKLVDAAPKIGGVWAWNRYPGARVDVEMPFYGYSDSKVWSTWNWTERFPAASELLSFFKHVDKVWDLSKDIKLNVVVVGATLAKDADAHPLWVVTTASGEIYRARYLVCGTGTSFKPYTPKFEGLETFQGAAHHSSLWPEDLDITGKRIAVIGAGSTGVQVVQEGAKVCRKVTQFIRSPNIALPMRQRTVTPDEIYAYKPVYQHAFAACRTTYSGLPAVNTGVATFDVTDEKRREMWEEGWARGGFNWSLGGFSDGSFDKKANRAAYDFWVQKTRPRIKDPKKRDLLAPLEPPYYIGTKRPSLEQDYYEMADQDNVAITNSPIVRITPTGIVTEDGQEEEFDIIAICTGYDAVTGGLMTMNIKGEDDVYLHDKWSSGVSTLLGIMTHGFPNMFMLYGPQAPTSLSNGPVFLEMECEWVRDVLVRLRNEKKVTIDAKVDKEEAWRELVLAIADRTLVTHTNSWYMGANIPGKRREFLLYMGGLNNWITACQEAIKDWGSFNVQ</sequence>
<dbReference type="SUPFAM" id="SSF51905">
    <property type="entry name" value="FAD/NAD(P)-binding domain"/>
    <property type="match status" value="2"/>
</dbReference>
<keyword evidence="10" id="KW-1185">Reference proteome</keyword>
<accession>A0A0A1TR52</accession>
<dbReference type="Proteomes" id="UP000039046">
    <property type="component" value="Unassembled WGS sequence"/>
</dbReference>
<evidence type="ECO:0000256" key="3">
    <source>
        <dbReference type="ARBA" id="ARBA00022630"/>
    </source>
</evidence>
<keyword evidence="3" id="KW-0285">Flavoprotein</keyword>
<dbReference type="Pfam" id="PF00743">
    <property type="entry name" value="FMO-like"/>
    <property type="match status" value="1"/>
</dbReference>
<evidence type="ECO:0000313" key="9">
    <source>
        <dbReference type="EMBL" id="CEJ94348.1"/>
    </source>
</evidence>
<dbReference type="GO" id="GO:0050660">
    <property type="term" value="F:flavin adenine dinucleotide binding"/>
    <property type="evidence" value="ECO:0007669"/>
    <property type="project" value="InterPro"/>
</dbReference>
<keyword evidence="5" id="KW-0521">NADP</keyword>
<keyword evidence="6" id="KW-0560">Oxidoreductase</keyword>
<dbReference type="AlphaFoldDB" id="A0A0A1TR52"/>
<comment type="similarity">
    <text evidence="2">Belongs to the FAD-binding monooxygenase family.</text>
</comment>
<proteinExistence type="inferred from homology"/>
<evidence type="ECO:0000256" key="7">
    <source>
        <dbReference type="ARBA" id="ARBA00023033"/>
    </source>
</evidence>
<protein>
    <recommendedName>
        <fullName evidence="11">FAD/NAD(P)-binding domain-containing protein</fullName>
    </recommendedName>
</protein>
<keyword evidence="4" id="KW-0274">FAD</keyword>
<gene>
    <name evidence="9" type="ORF">VHEMI09886</name>
</gene>
<dbReference type="HOGENOM" id="CLU_006937_8_0_1"/>
<dbReference type="InterPro" id="IPR020946">
    <property type="entry name" value="Flavin_mOase-like"/>
</dbReference>
<dbReference type="OrthoDB" id="66881at2759"/>
<feature type="compositionally biased region" description="Polar residues" evidence="8">
    <location>
        <begin position="23"/>
        <end position="40"/>
    </location>
</feature>